<name>A0A8H7VZR2_9HELO</name>
<evidence type="ECO:0000313" key="3">
    <source>
        <dbReference type="Proteomes" id="UP000664132"/>
    </source>
</evidence>
<comment type="caution">
    <text evidence="2">The sequence shown here is derived from an EMBL/GenBank/DDBJ whole genome shotgun (WGS) entry which is preliminary data.</text>
</comment>
<dbReference type="Proteomes" id="UP000664132">
    <property type="component" value="Unassembled WGS sequence"/>
</dbReference>
<feature type="compositionally biased region" description="Acidic residues" evidence="1">
    <location>
        <begin position="102"/>
        <end position="120"/>
    </location>
</feature>
<proteinExistence type="predicted"/>
<reference evidence="2" key="1">
    <citation type="submission" date="2021-02" db="EMBL/GenBank/DDBJ databases">
        <title>Genome sequence Cadophora malorum strain M34.</title>
        <authorList>
            <person name="Stefanovic E."/>
            <person name="Vu D."/>
            <person name="Scully C."/>
            <person name="Dijksterhuis J."/>
            <person name="Roader J."/>
            <person name="Houbraken J."/>
        </authorList>
    </citation>
    <scope>NUCLEOTIDE SEQUENCE</scope>
    <source>
        <strain evidence="2">M34</strain>
    </source>
</reference>
<organism evidence="2 3">
    <name type="scientific">Cadophora malorum</name>
    <dbReference type="NCBI Taxonomy" id="108018"/>
    <lineage>
        <taxon>Eukaryota</taxon>
        <taxon>Fungi</taxon>
        <taxon>Dikarya</taxon>
        <taxon>Ascomycota</taxon>
        <taxon>Pezizomycotina</taxon>
        <taxon>Leotiomycetes</taxon>
        <taxon>Helotiales</taxon>
        <taxon>Ploettnerulaceae</taxon>
        <taxon>Cadophora</taxon>
    </lineage>
</organism>
<evidence type="ECO:0000256" key="1">
    <source>
        <dbReference type="SAM" id="MobiDB-lite"/>
    </source>
</evidence>
<feature type="compositionally biased region" description="Acidic residues" evidence="1">
    <location>
        <begin position="85"/>
        <end position="95"/>
    </location>
</feature>
<evidence type="ECO:0000313" key="2">
    <source>
        <dbReference type="EMBL" id="KAG4411715.1"/>
    </source>
</evidence>
<sequence>MGPGTPSTSKDHEYIAPLSEPRGRKVQAAAFDHLTSKYPSTPQPKNPRKRAREEDEDEIVISPGDSVSQVSTAATERSSTSSAVDSEEIEEEIEEESHNDIEFDAEDEGEEGDAEEDSDVVMEEEEFSEEDEVDLEAQEAAASEAKVQEYLARQKEFEIIQENIQKAKADASWHPDALFLYERLALRSFEPLVPIDWRIDFPTLPEVLFTDEEENTFNVFALNSNSKAGIKALQALITLGIRVRDKLSVGGYPEKMVAKEIQSYIRWAERDGGYQKKRFIPVHTVVAARSSQTAGSIGAALASQMKFLAEQHMASLRIPDDESGERYSKPLPLLYGLVVAQTKVILVTHNSAEPESESKVLATLDLTNKDMDVWNGFAIAFVVIAARNYIMSMKDELEPDNTMTDDEDA</sequence>
<feature type="region of interest" description="Disordered" evidence="1">
    <location>
        <begin position="1"/>
        <end position="120"/>
    </location>
</feature>
<keyword evidence="3" id="KW-1185">Reference proteome</keyword>
<gene>
    <name evidence="2" type="ORF">IFR04_015148</name>
</gene>
<dbReference type="AlphaFoldDB" id="A0A8H7VZR2"/>
<accession>A0A8H7VZR2</accession>
<protein>
    <submittedName>
        <fullName evidence="2">Uncharacterized protein</fullName>
    </submittedName>
</protein>
<dbReference type="EMBL" id="JAFJYH010000446">
    <property type="protein sequence ID" value="KAG4411715.1"/>
    <property type="molecule type" value="Genomic_DNA"/>
</dbReference>
<dbReference type="OrthoDB" id="5286775at2759"/>
<feature type="compositionally biased region" description="Low complexity" evidence="1">
    <location>
        <begin position="71"/>
        <end position="83"/>
    </location>
</feature>